<keyword evidence="4" id="KW-0029">Amino-acid transport</keyword>
<dbReference type="Pfam" id="PF00324">
    <property type="entry name" value="AA_permease"/>
    <property type="match status" value="1"/>
</dbReference>
<accession>A0A194VJ13</accession>
<dbReference type="OrthoDB" id="3900342at2759"/>
<feature type="transmembrane region" description="Helical" evidence="7">
    <location>
        <begin position="340"/>
        <end position="359"/>
    </location>
</feature>
<dbReference type="EMBL" id="KN796121">
    <property type="protein sequence ID" value="KUI64129.1"/>
    <property type="molecule type" value="Genomic_DNA"/>
</dbReference>
<protein>
    <recommendedName>
        <fullName evidence="8">Amino acid permease/ SLC12A domain-containing protein</fullName>
    </recommendedName>
</protein>
<dbReference type="AlphaFoldDB" id="A0A194VJ13"/>
<evidence type="ECO:0000313" key="9">
    <source>
        <dbReference type="EMBL" id="KUI64129.1"/>
    </source>
</evidence>
<feature type="transmembrane region" description="Helical" evidence="7">
    <location>
        <begin position="475"/>
        <end position="496"/>
    </location>
</feature>
<keyword evidence="6 7" id="KW-0472">Membrane</keyword>
<sequence length="609" mass="65645">MGCPSTSDLPLTGLDISGTWIGLTELCSRADQEDSRELADITMHGIHRTPTDSEGSAYNGTEKEKAITLEPVVSTRAGIYEDPNALMQPEDTHVGEFGTKRDLKARHVSMIALAGTIGTGLFLGSGSALAHGGPVGFFLGYTIVGCLIGMMMYCLGEMTVFAPNIGGFIEMGNKYISPEIGFAMGINYILLTGFTVPTEITAIGTLIGFWDKDSSHLAIYIIVFLILSIATNFLGVKYYGEIEFFFACLKIALLVGLIIFGIVANVGGVDGVYTGGKYWREEPWNDDFGGLSPVNTARFLGFWKVLTQAAFAYGGVESIGVIAGEAHNPRKTMKNATKTVFYRIVGLYVVAVIIIGLNVSQNSPYLLNAVQHGGHTAASSPFVVICQQTGVKVLPSVINAIVMTSALSSGNENAYGLSRTMMALARQRCMPTVFLKTSRVGTPYVGVIVAFCFGCLAFLSVSSGSSQAFTWLSNLSALSSLIAWTCICCCYVRFKGALDAQGVNRRNLSLRSWCQPYMAYFCIFWFIIIIFFNGFESFLGGFSVADFFASYITIPVFVLAWLGFRIYSAKVGRPVGMMPLDQIDLSRGPGSALVGTKYDLGAPAQTVQS</sequence>
<feature type="transmembrane region" description="Helical" evidence="7">
    <location>
        <begin position="547"/>
        <end position="567"/>
    </location>
</feature>
<evidence type="ECO:0000313" key="10">
    <source>
        <dbReference type="Proteomes" id="UP000078559"/>
    </source>
</evidence>
<feature type="domain" description="Amino acid permease/ SLC12A" evidence="8">
    <location>
        <begin position="107"/>
        <end position="567"/>
    </location>
</feature>
<dbReference type="Gene3D" id="1.20.1740.10">
    <property type="entry name" value="Amino acid/polyamine transporter I"/>
    <property type="match status" value="1"/>
</dbReference>
<dbReference type="InterPro" id="IPR004841">
    <property type="entry name" value="AA-permease/SLC12A_dom"/>
</dbReference>
<dbReference type="Proteomes" id="UP000078559">
    <property type="component" value="Unassembled WGS sequence"/>
</dbReference>
<dbReference type="GO" id="GO:0016020">
    <property type="term" value="C:membrane"/>
    <property type="evidence" value="ECO:0007669"/>
    <property type="project" value="UniProtKB-SubCell"/>
</dbReference>
<evidence type="ECO:0000256" key="5">
    <source>
        <dbReference type="ARBA" id="ARBA00022989"/>
    </source>
</evidence>
<proteinExistence type="predicted"/>
<organism evidence="9 10">
    <name type="scientific">Cytospora mali</name>
    <name type="common">Apple Valsa canker fungus</name>
    <name type="synonym">Valsa mali</name>
    <dbReference type="NCBI Taxonomy" id="578113"/>
    <lineage>
        <taxon>Eukaryota</taxon>
        <taxon>Fungi</taxon>
        <taxon>Dikarya</taxon>
        <taxon>Ascomycota</taxon>
        <taxon>Pezizomycotina</taxon>
        <taxon>Sordariomycetes</taxon>
        <taxon>Sordariomycetidae</taxon>
        <taxon>Diaporthales</taxon>
        <taxon>Cytosporaceae</taxon>
        <taxon>Cytospora</taxon>
    </lineage>
</organism>
<evidence type="ECO:0000256" key="1">
    <source>
        <dbReference type="ARBA" id="ARBA00004141"/>
    </source>
</evidence>
<dbReference type="GO" id="GO:0015171">
    <property type="term" value="F:amino acid transmembrane transporter activity"/>
    <property type="evidence" value="ECO:0007669"/>
    <property type="project" value="TreeGrafter"/>
</dbReference>
<comment type="subcellular location">
    <subcellularLocation>
        <location evidence="1">Membrane</location>
        <topology evidence="1">Multi-pass membrane protein</topology>
    </subcellularLocation>
</comment>
<dbReference type="SMR" id="A0A194VJ13"/>
<dbReference type="FunFam" id="1.20.1740.10:FF:000001">
    <property type="entry name" value="Amino acid permease"/>
    <property type="match status" value="1"/>
</dbReference>
<keyword evidence="5 7" id="KW-1133">Transmembrane helix</keyword>
<feature type="transmembrane region" description="Helical" evidence="7">
    <location>
        <begin position="517"/>
        <end position="535"/>
    </location>
</feature>
<keyword evidence="3 7" id="KW-0812">Transmembrane</keyword>
<evidence type="ECO:0000256" key="6">
    <source>
        <dbReference type="ARBA" id="ARBA00023136"/>
    </source>
</evidence>
<feature type="transmembrane region" description="Helical" evidence="7">
    <location>
        <begin position="135"/>
        <end position="155"/>
    </location>
</feature>
<feature type="transmembrane region" description="Helical" evidence="7">
    <location>
        <begin position="444"/>
        <end position="463"/>
    </location>
</feature>
<evidence type="ECO:0000256" key="4">
    <source>
        <dbReference type="ARBA" id="ARBA00022970"/>
    </source>
</evidence>
<evidence type="ECO:0000256" key="2">
    <source>
        <dbReference type="ARBA" id="ARBA00022448"/>
    </source>
</evidence>
<feature type="transmembrane region" description="Helical" evidence="7">
    <location>
        <begin position="242"/>
        <end position="264"/>
    </location>
</feature>
<keyword evidence="10" id="KW-1185">Reference proteome</keyword>
<evidence type="ECO:0000259" key="8">
    <source>
        <dbReference type="Pfam" id="PF00324"/>
    </source>
</evidence>
<evidence type="ECO:0000256" key="7">
    <source>
        <dbReference type="SAM" id="Phobius"/>
    </source>
</evidence>
<evidence type="ECO:0000256" key="3">
    <source>
        <dbReference type="ARBA" id="ARBA00022692"/>
    </source>
</evidence>
<dbReference type="InterPro" id="IPR050524">
    <property type="entry name" value="APC_YAT"/>
</dbReference>
<feature type="transmembrane region" description="Helical" evidence="7">
    <location>
        <begin position="110"/>
        <end position="129"/>
    </location>
</feature>
<keyword evidence="2" id="KW-0813">Transport</keyword>
<gene>
    <name evidence="9" type="ORF">VM1G_10899</name>
</gene>
<dbReference type="PANTHER" id="PTHR43341">
    <property type="entry name" value="AMINO ACID PERMEASE"/>
    <property type="match status" value="1"/>
</dbReference>
<feature type="transmembrane region" description="Helical" evidence="7">
    <location>
        <begin position="176"/>
        <end position="197"/>
    </location>
</feature>
<dbReference type="PANTHER" id="PTHR43341:SF1">
    <property type="entry name" value="GENERAL AMINO-ACID PERMEASE GAP1"/>
    <property type="match status" value="1"/>
</dbReference>
<feature type="transmembrane region" description="Helical" evidence="7">
    <location>
        <begin position="217"/>
        <end position="235"/>
    </location>
</feature>
<name>A0A194VJ13_CYTMA</name>
<reference evidence="9" key="1">
    <citation type="submission" date="2014-12" db="EMBL/GenBank/DDBJ databases">
        <title>Genome Sequence of Valsa Canker Pathogens Uncovers a Specific Adaption of Colonization on Woody Bark.</title>
        <authorList>
            <person name="Yin Z."/>
            <person name="Liu H."/>
            <person name="Gao X."/>
            <person name="Li Z."/>
            <person name="Song N."/>
            <person name="Ke X."/>
            <person name="Dai Q."/>
            <person name="Wu Y."/>
            <person name="Sun Y."/>
            <person name="Xu J.-R."/>
            <person name="Kang Z.K."/>
            <person name="Wang L."/>
            <person name="Huang L."/>
        </authorList>
    </citation>
    <scope>NUCLEOTIDE SEQUENCE [LARGE SCALE GENOMIC DNA]</scope>
    <source>
        <strain evidence="9">03-8</strain>
    </source>
</reference>